<comment type="subcellular location">
    <subcellularLocation>
        <location evidence="1">Nucleus</location>
        <location evidence="1">Nuclear pore complex</location>
    </subcellularLocation>
</comment>
<feature type="compositionally biased region" description="Polar residues" evidence="9">
    <location>
        <begin position="178"/>
        <end position="204"/>
    </location>
</feature>
<reference evidence="11 12" key="1">
    <citation type="submission" date="2024-09" db="EMBL/GenBank/DDBJ databases">
        <title>Rethinking Asexuality: The Enigmatic Case of Functional Sexual Genes in Lepraria (Stereocaulaceae).</title>
        <authorList>
            <person name="Doellman M."/>
            <person name="Sun Y."/>
            <person name="Barcenas-Pena A."/>
            <person name="Lumbsch H.T."/>
            <person name="Grewe F."/>
        </authorList>
    </citation>
    <scope>NUCLEOTIDE SEQUENCE [LARGE SCALE GENOMIC DNA]</scope>
    <source>
        <strain evidence="11 12">Grewe 0041</strain>
    </source>
</reference>
<evidence type="ECO:0000256" key="5">
    <source>
        <dbReference type="ARBA" id="ARBA00022927"/>
    </source>
</evidence>
<evidence type="ECO:0000256" key="8">
    <source>
        <dbReference type="ARBA" id="ARBA00023242"/>
    </source>
</evidence>
<feature type="region of interest" description="Disordered" evidence="9">
    <location>
        <begin position="327"/>
        <end position="426"/>
    </location>
</feature>
<sequence>MSDPPKSTSSFSFAQPATSGSSGGIFSQPASGALKQGSGLFGSSASPSATLAPKPFNNTSTAGGSSSVFGGGGSNLFREASKSFTGSNFGQAQSNSISGGLFNSGQPGSQNNQPSNSVPSSTAFPAFSTPNKSFDQPASGQSQASNLFGNSTTPAGPPPSNNSGAGSGPVLFGKLPQDENNLFGNLGTSSSAQGGNSTAAQSSAFRGFTPGASNPQETPAVTFATQTPSLFGSTPNTGASNVFGGNKRAAQPDSESFTNLNKTQDAGAINSATSQQPQSEAPNPSLFNLDGQQPTATSAAPTTSGSLLGDTASKSAFSFERANQFQNPTSNIVASPSAAPSGFDLFKRNISSGPPAPSTSAPSGGMFSNLGKPQDKAATITAETTAPSSSAPAPTSSLFAQKPADPAATSQAPAQPAATGATQGTGTAAANLSASVAGPAPPAQSRLKNKSMDDIITRWASDLSKYQKEFQQQAEKVATWDRMLVENSEKIQKLYGSTLEAERATTEVERQLTAVENDQAELSMWLDHYEKEVDSMISSSVGQGDTLSGPDQERERTYQLASKLQDRLDEMGKDLTDMIEEINYASSSLSKNSKADDPLSQVVRVLNSHLTQLQQIDQGAAALQSKVKEAQRAGQSIGPSNGLSGPSSDAADGFYRSFMGRR</sequence>
<comment type="caution">
    <text evidence="11">The sequence shown here is derived from an EMBL/GenBank/DDBJ whole genome shotgun (WGS) entry which is preliminary data.</text>
</comment>
<evidence type="ECO:0000256" key="4">
    <source>
        <dbReference type="ARBA" id="ARBA00022816"/>
    </source>
</evidence>
<feature type="compositionally biased region" description="Polar residues" evidence="9">
    <location>
        <begin position="253"/>
        <end position="286"/>
    </location>
</feature>
<feature type="region of interest" description="Disordered" evidence="9">
    <location>
        <begin position="1"/>
        <end position="310"/>
    </location>
</feature>
<proteinExistence type="inferred from homology"/>
<dbReference type="Proteomes" id="UP001590951">
    <property type="component" value="Unassembled WGS sequence"/>
</dbReference>
<evidence type="ECO:0000313" key="12">
    <source>
        <dbReference type="Proteomes" id="UP001590951"/>
    </source>
</evidence>
<evidence type="ECO:0000256" key="7">
    <source>
        <dbReference type="ARBA" id="ARBA00023132"/>
    </source>
</evidence>
<keyword evidence="7" id="KW-0906">Nuclear pore complex</keyword>
<evidence type="ECO:0000256" key="9">
    <source>
        <dbReference type="SAM" id="MobiDB-lite"/>
    </source>
</evidence>
<dbReference type="InterPro" id="IPR007758">
    <property type="entry name" value="Nucleoporin_NSP1_C"/>
</dbReference>
<evidence type="ECO:0000256" key="1">
    <source>
        <dbReference type="ARBA" id="ARBA00004567"/>
    </source>
</evidence>
<dbReference type="PANTHER" id="PTHR12084">
    <property type="entry name" value="NUCLEAR PORE GLYCOPROTEIN P62-RELATED"/>
    <property type="match status" value="1"/>
</dbReference>
<keyword evidence="8" id="KW-0539">Nucleus</keyword>
<feature type="compositionally biased region" description="Low complexity" evidence="9">
    <location>
        <begin position="377"/>
        <end position="397"/>
    </location>
</feature>
<name>A0ABR4BCY3_9LECA</name>
<feature type="compositionally biased region" description="Polar residues" evidence="9">
    <location>
        <begin position="82"/>
        <end position="98"/>
    </location>
</feature>
<evidence type="ECO:0000256" key="2">
    <source>
        <dbReference type="ARBA" id="ARBA00005911"/>
    </source>
</evidence>
<feature type="compositionally biased region" description="Low complexity" evidence="9">
    <location>
        <begin position="103"/>
        <end position="121"/>
    </location>
</feature>
<evidence type="ECO:0000259" key="10">
    <source>
        <dbReference type="Pfam" id="PF05064"/>
    </source>
</evidence>
<feature type="compositionally biased region" description="Low complexity" evidence="9">
    <location>
        <begin position="406"/>
        <end position="426"/>
    </location>
</feature>
<organism evidence="11 12">
    <name type="scientific">Lepraria finkii</name>
    <dbReference type="NCBI Taxonomy" id="1340010"/>
    <lineage>
        <taxon>Eukaryota</taxon>
        <taxon>Fungi</taxon>
        <taxon>Dikarya</taxon>
        <taxon>Ascomycota</taxon>
        <taxon>Pezizomycotina</taxon>
        <taxon>Lecanoromycetes</taxon>
        <taxon>OSLEUM clade</taxon>
        <taxon>Lecanoromycetidae</taxon>
        <taxon>Lecanorales</taxon>
        <taxon>Lecanorineae</taxon>
        <taxon>Stereocaulaceae</taxon>
        <taxon>Lepraria</taxon>
    </lineage>
</organism>
<evidence type="ECO:0000256" key="3">
    <source>
        <dbReference type="ARBA" id="ARBA00022448"/>
    </source>
</evidence>
<evidence type="ECO:0000256" key="6">
    <source>
        <dbReference type="ARBA" id="ARBA00023010"/>
    </source>
</evidence>
<dbReference type="PANTHER" id="PTHR12084:SF0">
    <property type="entry name" value="NUCLEAR PORE GLYCOPROTEIN P62"/>
    <property type="match status" value="1"/>
</dbReference>
<dbReference type="Gene3D" id="1.20.5.170">
    <property type="match status" value="1"/>
</dbReference>
<feature type="compositionally biased region" description="Polar residues" evidence="9">
    <location>
        <begin position="128"/>
        <end position="154"/>
    </location>
</feature>
<feature type="compositionally biased region" description="Polar residues" evidence="9">
    <location>
        <begin position="633"/>
        <end position="647"/>
    </location>
</feature>
<feature type="compositionally biased region" description="Polar residues" evidence="9">
    <location>
        <begin position="211"/>
        <end position="240"/>
    </location>
</feature>
<gene>
    <name evidence="11" type="ORF">ABVK25_003951</name>
</gene>
<keyword evidence="5" id="KW-0653">Protein transport</keyword>
<feature type="compositionally biased region" description="Polar residues" evidence="9">
    <location>
        <begin position="1"/>
        <end position="30"/>
    </location>
</feature>
<dbReference type="InterPro" id="IPR026010">
    <property type="entry name" value="NSP1/NUP62"/>
</dbReference>
<accession>A0ABR4BCY3</accession>
<keyword evidence="4" id="KW-0509">mRNA transport</keyword>
<keyword evidence="12" id="KW-1185">Reference proteome</keyword>
<keyword evidence="6" id="KW-0811">Translocation</keyword>
<evidence type="ECO:0000313" key="11">
    <source>
        <dbReference type="EMBL" id="KAL2055707.1"/>
    </source>
</evidence>
<feature type="region of interest" description="Disordered" evidence="9">
    <location>
        <begin position="626"/>
        <end position="662"/>
    </location>
</feature>
<dbReference type="Pfam" id="PF05064">
    <property type="entry name" value="Nsp1_C"/>
    <property type="match status" value="1"/>
</dbReference>
<keyword evidence="3" id="KW-0813">Transport</keyword>
<dbReference type="EMBL" id="JBHFEH010000010">
    <property type="protein sequence ID" value="KAL2055707.1"/>
    <property type="molecule type" value="Genomic_DNA"/>
</dbReference>
<feature type="domain" description="Nucleoporin NSP1-like C-terminal" evidence="10">
    <location>
        <begin position="440"/>
        <end position="543"/>
    </location>
</feature>
<comment type="similarity">
    <text evidence="2">Belongs to the nucleoporin NSP1/NUP62 family.</text>
</comment>
<protein>
    <recommendedName>
        <fullName evidence="10">Nucleoporin NSP1-like C-terminal domain-containing protein</fullName>
    </recommendedName>
</protein>
<feature type="compositionally biased region" description="Low complexity" evidence="9">
    <location>
        <begin position="291"/>
        <end position="306"/>
    </location>
</feature>